<dbReference type="AlphaFoldDB" id="A0A8H6JEL6"/>
<reference evidence="1 2" key="1">
    <citation type="journal article" date="2020" name="Phytopathology">
        <title>Genome Sequence Resources of Colletotrichum truncatum, C. plurivorum, C. musicola, and C. sojae: Four Species Pathogenic to Soybean (Glycine max).</title>
        <authorList>
            <person name="Rogerio F."/>
            <person name="Boufleur T.R."/>
            <person name="Ciampi-Guillardi M."/>
            <person name="Sukno S.A."/>
            <person name="Thon M.R."/>
            <person name="Massola Junior N.S."/>
            <person name="Baroncelli R."/>
        </authorList>
    </citation>
    <scope>NUCLEOTIDE SEQUENCE [LARGE SCALE GENOMIC DNA]</scope>
    <source>
        <strain evidence="1 2">LFN0009</strain>
    </source>
</reference>
<accession>A0A8H6JEL6</accession>
<name>A0A8H6JEL6_9PEZI</name>
<keyword evidence="2" id="KW-1185">Reference proteome</keyword>
<dbReference type="EMBL" id="WIGN01000076">
    <property type="protein sequence ID" value="KAF6811268.1"/>
    <property type="molecule type" value="Genomic_DNA"/>
</dbReference>
<comment type="caution">
    <text evidence="1">The sequence shown here is derived from an EMBL/GenBank/DDBJ whole genome shotgun (WGS) entry which is preliminary data.</text>
</comment>
<gene>
    <name evidence="1" type="ORF">CSOJ01_05826</name>
</gene>
<proteinExistence type="predicted"/>
<organism evidence="1 2">
    <name type="scientific">Colletotrichum sojae</name>
    <dbReference type="NCBI Taxonomy" id="2175907"/>
    <lineage>
        <taxon>Eukaryota</taxon>
        <taxon>Fungi</taxon>
        <taxon>Dikarya</taxon>
        <taxon>Ascomycota</taxon>
        <taxon>Pezizomycotina</taxon>
        <taxon>Sordariomycetes</taxon>
        <taxon>Hypocreomycetidae</taxon>
        <taxon>Glomerellales</taxon>
        <taxon>Glomerellaceae</taxon>
        <taxon>Colletotrichum</taxon>
        <taxon>Colletotrichum orchidearum species complex</taxon>
    </lineage>
</organism>
<evidence type="ECO:0000313" key="2">
    <source>
        <dbReference type="Proteomes" id="UP000652219"/>
    </source>
</evidence>
<dbReference type="Proteomes" id="UP000652219">
    <property type="component" value="Unassembled WGS sequence"/>
</dbReference>
<sequence length="116" mass="12873">MWLASWGLVTLRGLASRRPSKTQRNQRLTQGNRRFGVARTVYPGQVRSQCSAPLRVLAPIALLRNGLQMSETPSTLPEGKAAQCDECRMDRPGRMASPIPPSSTEVFLVIGRFAHR</sequence>
<protein>
    <submittedName>
        <fullName evidence="1">Uncharacterized protein</fullName>
    </submittedName>
</protein>
<evidence type="ECO:0000313" key="1">
    <source>
        <dbReference type="EMBL" id="KAF6811268.1"/>
    </source>
</evidence>